<sequence length="357" mass="39525">MPLMLRFVLANLFPRLLESYKDFEERKVASDFTRQASALATVCRAFFKQIPNSDEKLHKTSAKLVRELIQKYEIADKAVLKEIWQLYTHIERAGNYHTRYSNFLRFAASQVLISLNASNVELFAEMLVAACSASLSDARLAVEMISQIFMPSVDDALVKVLDLSSRMADVVRILLPVHVDYAVAKEPICALLTALYDVLNAVVKLAMDDALVKVLDLSSRMADVVRILLPVHVDYAVAKEPICALLTALYDVLNAAMLVKQKTGDITEWISVTKLAALAQGSVLRIMESADENVGTLNPLDMLMKQKTGDITEWISVTKLAALAQGSVLRIMESADENVGTLNPLDVSRLSATFLAF</sequence>
<protein>
    <submittedName>
        <fullName evidence="4">Integrator complex subunit 7</fullName>
    </submittedName>
</protein>
<evidence type="ECO:0000313" key="3">
    <source>
        <dbReference type="Proteomes" id="UP000271098"/>
    </source>
</evidence>
<evidence type="ECO:0000313" key="4">
    <source>
        <dbReference type="WBParaSite" id="GPUH_0001588001-mRNA-1"/>
    </source>
</evidence>
<reference evidence="2 3" key="2">
    <citation type="submission" date="2018-11" db="EMBL/GenBank/DDBJ databases">
        <authorList>
            <consortium name="Pathogen Informatics"/>
        </authorList>
    </citation>
    <scope>NUCLEOTIDE SEQUENCE [LARGE SCALE GENOMIC DNA]</scope>
</reference>
<organism evidence="4">
    <name type="scientific">Gongylonema pulchrum</name>
    <dbReference type="NCBI Taxonomy" id="637853"/>
    <lineage>
        <taxon>Eukaryota</taxon>
        <taxon>Metazoa</taxon>
        <taxon>Ecdysozoa</taxon>
        <taxon>Nematoda</taxon>
        <taxon>Chromadorea</taxon>
        <taxon>Rhabditida</taxon>
        <taxon>Spirurina</taxon>
        <taxon>Spiruromorpha</taxon>
        <taxon>Spiruroidea</taxon>
        <taxon>Gongylonematidae</taxon>
        <taxon>Gongylonema</taxon>
    </lineage>
</organism>
<keyword evidence="3" id="KW-1185">Reference proteome</keyword>
<dbReference type="WBParaSite" id="GPUH_0001588001-mRNA-1">
    <property type="protein sequence ID" value="GPUH_0001588001-mRNA-1"/>
    <property type="gene ID" value="GPUH_0001588001"/>
</dbReference>
<reference evidence="4" key="1">
    <citation type="submission" date="2016-06" db="UniProtKB">
        <authorList>
            <consortium name="WormBaseParasite"/>
        </authorList>
    </citation>
    <scope>IDENTIFICATION</scope>
</reference>
<dbReference type="EMBL" id="UYRT01083003">
    <property type="protein sequence ID" value="VDN26812.1"/>
    <property type="molecule type" value="Genomic_DNA"/>
</dbReference>
<evidence type="ECO:0000313" key="2">
    <source>
        <dbReference type="EMBL" id="VDN26812.1"/>
    </source>
</evidence>
<dbReference type="Proteomes" id="UP000271098">
    <property type="component" value="Unassembled WGS sequence"/>
</dbReference>
<evidence type="ECO:0000256" key="1">
    <source>
        <dbReference type="SAM" id="SignalP"/>
    </source>
</evidence>
<name>A0A183E4G7_9BILA</name>
<keyword evidence="1" id="KW-0732">Signal</keyword>
<feature type="signal peptide" evidence="1">
    <location>
        <begin position="1"/>
        <end position="19"/>
    </location>
</feature>
<accession>A0A183E4G7</accession>
<feature type="chain" id="PRO_5043139015" evidence="1">
    <location>
        <begin position="20"/>
        <end position="357"/>
    </location>
</feature>
<dbReference type="OrthoDB" id="195089at2759"/>
<proteinExistence type="predicted"/>
<gene>
    <name evidence="2" type="ORF">GPUH_LOCUS15858</name>
</gene>
<dbReference type="AlphaFoldDB" id="A0A183E4G7"/>